<proteinExistence type="predicted"/>
<organism evidence="4 5">
    <name type="scientific">Dillenia turbinata</name>
    <dbReference type="NCBI Taxonomy" id="194707"/>
    <lineage>
        <taxon>Eukaryota</taxon>
        <taxon>Viridiplantae</taxon>
        <taxon>Streptophyta</taxon>
        <taxon>Embryophyta</taxon>
        <taxon>Tracheophyta</taxon>
        <taxon>Spermatophyta</taxon>
        <taxon>Magnoliopsida</taxon>
        <taxon>eudicotyledons</taxon>
        <taxon>Gunneridae</taxon>
        <taxon>Pentapetalae</taxon>
        <taxon>Dilleniales</taxon>
        <taxon>Dilleniaceae</taxon>
        <taxon>Dillenia</taxon>
    </lineage>
</organism>
<dbReference type="Pfam" id="PF04782">
    <property type="entry name" value="DUF632"/>
    <property type="match status" value="2"/>
</dbReference>
<dbReference type="AlphaFoldDB" id="A0AAN8UNR0"/>
<accession>A0AAN8UNR0</accession>
<keyword evidence="5" id="KW-1185">Reference proteome</keyword>
<dbReference type="Pfam" id="PF04783">
    <property type="entry name" value="DUF630"/>
    <property type="match status" value="1"/>
</dbReference>
<protein>
    <submittedName>
        <fullName evidence="4">Uncharacterized protein</fullName>
    </submittedName>
</protein>
<feature type="region of interest" description="Disordered" evidence="1">
    <location>
        <begin position="262"/>
        <end position="299"/>
    </location>
</feature>
<sequence length="546" mass="63016">MGCAASKLDNEDTVRRCKERRCLMKEVVYARHHFASAHADYRRSLRLTGVALSDFAAGEPLSVSDQTPPSSSALSPLSPPFLLLHRNLLSLRRQHRRPSGHRLLLRRIFRRRRLRLRARKYLTFSPPSEDSTSFSHFERIESLRRLRNRTITSITLQILLRKLIRRTRILRRRLRRRGIGRIFILHRLQVQISSTRNEAIRIGFTRRSTIEEAISNTTMKMKKKKMKKKVRKEKAHTVASGEITTVQRVLILEGEVDRETRSEIDAKSSFKSTVKNEEEEEEGEEDFSNKSDDAGSSIGGTTEISDLKLVVRHKDLAGDCFRHQRVLRQAAKAGEQVSEMLETGRAQLDRSFRKLKKTVYHSSSVLSNLSSLTSKPPLAVKYRLDAAALEEPGGPKSLAPLWRRFLASEKKLYEEVKAREGVKIEHEKKLSTLQSQEYHKTMKPIPDYCYILRRRHHDILVHQLTLETVILSPSLLDCVMVKVRGLVNRAAKGDLTSDMHRQVTRDLESAVSAWHSSFCRLIKYQRDFIRSLHGWLKLTLHLSTMK</sequence>
<evidence type="ECO:0000256" key="1">
    <source>
        <dbReference type="SAM" id="MobiDB-lite"/>
    </source>
</evidence>
<evidence type="ECO:0000259" key="3">
    <source>
        <dbReference type="Pfam" id="PF04783"/>
    </source>
</evidence>
<dbReference type="PANTHER" id="PTHR21450:SF9">
    <property type="entry name" value="BZIP DOMAIN CLASS TRANSCRIPTION FACTOR (DUF630 AND DUF632)-RELATED"/>
    <property type="match status" value="1"/>
</dbReference>
<evidence type="ECO:0000259" key="2">
    <source>
        <dbReference type="Pfam" id="PF04782"/>
    </source>
</evidence>
<name>A0AAN8UNR0_9MAGN</name>
<feature type="domain" description="DUF630" evidence="3">
    <location>
        <begin position="1"/>
        <end position="59"/>
    </location>
</feature>
<feature type="domain" description="DUF632" evidence="2">
    <location>
        <begin position="482"/>
        <end position="541"/>
    </location>
</feature>
<reference evidence="4 5" key="1">
    <citation type="submission" date="2023-12" db="EMBL/GenBank/DDBJ databases">
        <title>A high-quality genome assembly for Dillenia turbinata (Dilleniales).</title>
        <authorList>
            <person name="Chanderbali A."/>
        </authorList>
    </citation>
    <scope>NUCLEOTIDE SEQUENCE [LARGE SCALE GENOMIC DNA]</scope>
    <source>
        <strain evidence="4">LSX21</strain>
        <tissue evidence="4">Leaf</tissue>
    </source>
</reference>
<feature type="domain" description="DUF632" evidence="2">
    <location>
        <begin position="328"/>
        <end position="441"/>
    </location>
</feature>
<dbReference type="Proteomes" id="UP001370490">
    <property type="component" value="Unassembled WGS sequence"/>
</dbReference>
<dbReference type="InterPro" id="IPR006867">
    <property type="entry name" value="DUF632"/>
</dbReference>
<feature type="compositionally biased region" description="Acidic residues" evidence="1">
    <location>
        <begin position="277"/>
        <end position="286"/>
    </location>
</feature>
<evidence type="ECO:0000313" key="5">
    <source>
        <dbReference type="Proteomes" id="UP001370490"/>
    </source>
</evidence>
<evidence type="ECO:0000313" key="4">
    <source>
        <dbReference type="EMBL" id="KAK6920378.1"/>
    </source>
</evidence>
<gene>
    <name evidence="4" type="ORF">RJ641_016282</name>
</gene>
<comment type="caution">
    <text evidence="4">The sequence shown here is derived from an EMBL/GenBank/DDBJ whole genome shotgun (WGS) entry which is preliminary data.</text>
</comment>
<dbReference type="EMBL" id="JBAMMX010000021">
    <property type="protein sequence ID" value="KAK6920378.1"/>
    <property type="molecule type" value="Genomic_DNA"/>
</dbReference>
<dbReference type="PANTHER" id="PTHR21450">
    <property type="entry name" value="PROTEIN ALTERED PHOSPHATE STARVATION RESPONSE 1"/>
    <property type="match status" value="1"/>
</dbReference>
<dbReference type="InterPro" id="IPR006868">
    <property type="entry name" value="DUF630"/>
</dbReference>